<dbReference type="SUPFAM" id="SSF81321">
    <property type="entry name" value="Family A G protein-coupled receptor-like"/>
    <property type="match status" value="1"/>
</dbReference>
<feature type="transmembrane region" description="Helical" evidence="1">
    <location>
        <begin position="6"/>
        <end position="29"/>
    </location>
</feature>
<keyword evidence="1" id="KW-0472">Membrane</keyword>
<dbReference type="Proteomes" id="UP000095287">
    <property type="component" value="Unplaced"/>
</dbReference>
<sequence>MQVTIGMLYISIATLLPPINVRFIYIFLSRKHYRDMECYRIMALTGILQLFAGPGAFSCGLMQVLGSDPRGILLFFVILFSASIASEVVLNLVLALNRVKVILNIHTAPCLSKVIKTSDRMWQPLQLLIILACLYGLSYATALLSPYCGYLMVPGHYVGSYDFSKPYTQLFSKVNSLVLLTSSFLTFICYMLITVNLLWMRSKSTVTPNKEWSIAIYGGVRFTIDTSLSIAFFFMHLPPSPWSELVIGLTYILNQLFVSPLLYFTLTKNLRNEFLSLLRIQRRNHISTAIYRTSSHA</sequence>
<proteinExistence type="predicted"/>
<organism evidence="2 3">
    <name type="scientific">Steinernema glaseri</name>
    <dbReference type="NCBI Taxonomy" id="37863"/>
    <lineage>
        <taxon>Eukaryota</taxon>
        <taxon>Metazoa</taxon>
        <taxon>Ecdysozoa</taxon>
        <taxon>Nematoda</taxon>
        <taxon>Chromadorea</taxon>
        <taxon>Rhabditida</taxon>
        <taxon>Tylenchina</taxon>
        <taxon>Panagrolaimomorpha</taxon>
        <taxon>Strongyloidoidea</taxon>
        <taxon>Steinernematidae</taxon>
        <taxon>Steinernema</taxon>
    </lineage>
</organism>
<feature type="transmembrane region" description="Helical" evidence="1">
    <location>
        <begin position="246"/>
        <end position="266"/>
    </location>
</feature>
<feature type="transmembrane region" description="Helical" evidence="1">
    <location>
        <begin position="212"/>
        <end position="234"/>
    </location>
</feature>
<evidence type="ECO:0000313" key="2">
    <source>
        <dbReference type="Proteomes" id="UP000095287"/>
    </source>
</evidence>
<keyword evidence="1" id="KW-1133">Transmembrane helix</keyword>
<feature type="transmembrane region" description="Helical" evidence="1">
    <location>
        <begin position="72"/>
        <end position="96"/>
    </location>
</feature>
<keyword evidence="2" id="KW-1185">Reference proteome</keyword>
<evidence type="ECO:0000256" key="1">
    <source>
        <dbReference type="SAM" id="Phobius"/>
    </source>
</evidence>
<reference evidence="3" key="1">
    <citation type="submission" date="2016-11" db="UniProtKB">
        <authorList>
            <consortium name="WormBaseParasite"/>
        </authorList>
    </citation>
    <scope>IDENTIFICATION</scope>
</reference>
<name>A0A1I7YNU6_9BILA</name>
<feature type="transmembrane region" description="Helical" evidence="1">
    <location>
        <begin position="41"/>
        <end position="66"/>
    </location>
</feature>
<protein>
    <submittedName>
        <fullName evidence="3">Serpentine Receptor, class T</fullName>
    </submittedName>
</protein>
<feature type="transmembrane region" description="Helical" evidence="1">
    <location>
        <begin position="125"/>
        <end position="144"/>
    </location>
</feature>
<feature type="transmembrane region" description="Helical" evidence="1">
    <location>
        <begin position="177"/>
        <end position="200"/>
    </location>
</feature>
<dbReference type="AlphaFoldDB" id="A0A1I7YNU6"/>
<evidence type="ECO:0000313" key="3">
    <source>
        <dbReference type="WBParaSite" id="L893_g17978.t1"/>
    </source>
</evidence>
<dbReference type="WBParaSite" id="L893_g17978.t1">
    <property type="protein sequence ID" value="L893_g17978.t1"/>
    <property type="gene ID" value="L893_g17978"/>
</dbReference>
<keyword evidence="1" id="KW-0812">Transmembrane</keyword>
<accession>A0A1I7YNU6</accession>